<dbReference type="InterPro" id="IPR003208">
    <property type="entry name" value="Dehydtase/Dehydtase_re"/>
</dbReference>
<accession>A0A4R1QB03</accession>
<evidence type="ECO:0000313" key="2">
    <source>
        <dbReference type="Proteomes" id="UP000295063"/>
    </source>
</evidence>
<dbReference type="AlphaFoldDB" id="A0A4R1QB03"/>
<evidence type="ECO:0000313" key="1">
    <source>
        <dbReference type="EMBL" id="TCL39362.1"/>
    </source>
</evidence>
<comment type="caution">
    <text evidence="1">The sequence shown here is derived from an EMBL/GenBank/DDBJ whole genome shotgun (WGS) entry which is preliminary data.</text>
</comment>
<sequence>MQAGQTVTKPSITLCVHIHEGCEQKLREIQAGIEEEGVPCTVLPETEPDCIALACKGASLSQLGVGIGISSSGLCIHHHKLPANEPLFVLQGTGNGSEWRRFGYNAARLIKGIPFKNGDPSPAATGEPDLTRVVREIVLKILKETAQTMGR</sequence>
<organism evidence="1 2">
    <name type="scientific">Anaerospora hongkongensis</name>
    <dbReference type="NCBI Taxonomy" id="244830"/>
    <lineage>
        <taxon>Bacteria</taxon>
        <taxon>Bacillati</taxon>
        <taxon>Bacillota</taxon>
        <taxon>Negativicutes</taxon>
        <taxon>Selenomonadales</taxon>
        <taxon>Sporomusaceae</taxon>
        <taxon>Anaerospora</taxon>
    </lineage>
</organism>
<dbReference type="InterPro" id="IPR010254">
    <property type="entry name" value="B12-dep_deHydtase_bsu"/>
</dbReference>
<dbReference type="Proteomes" id="UP000295063">
    <property type="component" value="Unassembled WGS sequence"/>
</dbReference>
<gene>
    <name evidence="1" type="ORF">EV210_102277</name>
</gene>
<dbReference type="SUPFAM" id="SSF52968">
    <property type="entry name" value="B12-dependent dehydatase associated subunit"/>
    <property type="match status" value="1"/>
</dbReference>
<proteinExistence type="predicted"/>
<name>A0A4R1QB03_9FIRM</name>
<dbReference type="Gene3D" id="3.40.50.10150">
    <property type="entry name" value="B12-dependent dehydatase associated subunit"/>
    <property type="match status" value="1"/>
</dbReference>
<dbReference type="Pfam" id="PF02288">
    <property type="entry name" value="Dehydratase_MU"/>
    <property type="match status" value="1"/>
</dbReference>
<protein>
    <submittedName>
        <fullName evidence="1">Dehydratase medium subunit</fullName>
    </submittedName>
</protein>
<dbReference type="EMBL" id="SLUI01000002">
    <property type="protein sequence ID" value="TCL39362.1"/>
    <property type="molecule type" value="Genomic_DNA"/>
</dbReference>
<reference evidence="1 2" key="1">
    <citation type="submission" date="2019-03" db="EMBL/GenBank/DDBJ databases">
        <title>Genomic Encyclopedia of Type Strains, Phase IV (KMG-IV): sequencing the most valuable type-strain genomes for metagenomic binning, comparative biology and taxonomic classification.</title>
        <authorList>
            <person name="Goeker M."/>
        </authorList>
    </citation>
    <scope>NUCLEOTIDE SEQUENCE [LARGE SCALE GENOMIC DNA]</scope>
    <source>
        <strain evidence="1 2">DSM 15969</strain>
    </source>
</reference>
<keyword evidence="2" id="KW-1185">Reference proteome</keyword>